<dbReference type="Proteomes" id="UP000322165">
    <property type="component" value="Unassembled WGS sequence"/>
</dbReference>
<reference evidence="1 2" key="1">
    <citation type="submission" date="2019-09" db="EMBL/GenBank/DDBJ databases">
        <title>Arenimonas chukotkensis sp. nov., a bacterium isolated from Chukotka hot spring, Arctic region, Russia.</title>
        <authorList>
            <person name="Zayulina K.S."/>
            <person name="Prokofeva M.I."/>
            <person name="Elcheninov A.G."/>
            <person name="Novikov A."/>
            <person name="Kochetkova T.V."/>
            <person name="Kublanov I.V."/>
        </authorList>
    </citation>
    <scope>NUCLEOTIDE SEQUENCE [LARGE SCALE GENOMIC DNA]</scope>
    <source>
        <strain evidence="1 2">3729k</strain>
    </source>
</reference>
<protein>
    <submittedName>
        <fullName evidence="1">DUF1232 domain-containing protein</fullName>
    </submittedName>
</protein>
<reference evidence="1 2" key="2">
    <citation type="submission" date="2019-09" db="EMBL/GenBank/DDBJ databases">
        <authorList>
            <person name="Mazur A."/>
        </authorList>
    </citation>
    <scope>NUCLEOTIDE SEQUENCE [LARGE SCALE GENOMIC DNA]</scope>
    <source>
        <strain evidence="1 2">3729k</strain>
    </source>
</reference>
<keyword evidence="2" id="KW-1185">Reference proteome</keyword>
<dbReference type="EMBL" id="VUOD01000001">
    <property type="protein sequence ID" value="KAA2286260.1"/>
    <property type="molecule type" value="Genomic_DNA"/>
</dbReference>
<accession>A0A5B2ZG70</accession>
<sequence>MERRPRVVRGGRTTRPRMNTVAERNRLPLESLHPGPGKRRSLDGLVLAPEALARFNRLLVELRPEAPEISADQVATLGRWLLSLPPARAEAVLAERLCRAEPLRRMLTDDDWEAEPGLRERSALLLGYLQEVHDLIPDHLPLIGRLDDALLVELAWDSFAAEAADYQDFCRFRSERRPRGTPAERRLAWENAVLAEAALLQQRRELRARPYAAGEPLRPMIRVS</sequence>
<organism evidence="1 2">
    <name type="scientific">Arenimonas fontis</name>
    <dbReference type="NCBI Taxonomy" id="2608255"/>
    <lineage>
        <taxon>Bacteria</taxon>
        <taxon>Pseudomonadati</taxon>
        <taxon>Pseudomonadota</taxon>
        <taxon>Gammaproteobacteria</taxon>
        <taxon>Lysobacterales</taxon>
        <taxon>Lysobacteraceae</taxon>
        <taxon>Arenimonas</taxon>
    </lineage>
</organism>
<comment type="caution">
    <text evidence="1">The sequence shown here is derived from an EMBL/GenBank/DDBJ whole genome shotgun (WGS) entry which is preliminary data.</text>
</comment>
<evidence type="ECO:0000313" key="2">
    <source>
        <dbReference type="Proteomes" id="UP000322165"/>
    </source>
</evidence>
<dbReference type="AlphaFoldDB" id="A0A5B2ZG70"/>
<evidence type="ECO:0000313" key="1">
    <source>
        <dbReference type="EMBL" id="KAA2286260.1"/>
    </source>
</evidence>
<gene>
    <name evidence="1" type="ORF">F0415_01825</name>
</gene>
<name>A0A5B2ZG70_9GAMM</name>
<proteinExistence type="predicted"/>